<feature type="signal peptide" evidence="1">
    <location>
        <begin position="1"/>
        <end position="25"/>
    </location>
</feature>
<accession>A0A2S5E432</accession>
<dbReference type="EMBL" id="PQVP01000001">
    <property type="protein sequence ID" value="POZ86052.1"/>
    <property type="molecule type" value="Genomic_DNA"/>
</dbReference>
<reference evidence="2 3" key="1">
    <citation type="submission" date="2018-01" db="EMBL/GenBank/DDBJ databases">
        <title>Successful Treatment of Persistent Burkholderia cepacia Bacteremia with Ceftazidime-Avibactam.</title>
        <authorList>
            <person name="Tamma P."/>
            <person name="Fan Y."/>
            <person name="Bergman Y."/>
            <person name="Sick-Samuels A."/>
            <person name="Hsu A."/>
            <person name="Timp W."/>
            <person name="Simner P."/>
        </authorList>
    </citation>
    <scope>NUCLEOTIDE SEQUENCE [LARGE SCALE GENOMIC DNA]</scope>
    <source>
        <strain evidence="2 3">170816</strain>
    </source>
</reference>
<dbReference type="Gene3D" id="2.60.40.10">
    <property type="entry name" value="Immunoglobulins"/>
    <property type="match status" value="1"/>
</dbReference>
<dbReference type="InterPro" id="IPR013783">
    <property type="entry name" value="Ig-like_fold"/>
</dbReference>
<dbReference type="Proteomes" id="UP000238655">
    <property type="component" value="Chromosome 2"/>
</dbReference>
<organism evidence="2 3">
    <name type="scientific">Burkholderia contaminans</name>
    <dbReference type="NCBI Taxonomy" id="488447"/>
    <lineage>
        <taxon>Bacteria</taxon>
        <taxon>Pseudomonadati</taxon>
        <taxon>Pseudomonadota</taxon>
        <taxon>Betaproteobacteria</taxon>
        <taxon>Burkholderiales</taxon>
        <taxon>Burkholderiaceae</taxon>
        <taxon>Burkholderia</taxon>
        <taxon>Burkholderia cepacia complex</taxon>
    </lineage>
</organism>
<gene>
    <name evidence="2" type="ORF">C3743_05920</name>
</gene>
<evidence type="ECO:0000256" key="1">
    <source>
        <dbReference type="SAM" id="SignalP"/>
    </source>
</evidence>
<evidence type="ECO:0000313" key="2">
    <source>
        <dbReference type="EMBL" id="POZ86052.1"/>
    </source>
</evidence>
<evidence type="ECO:0000313" key="3">
    <source>
        <dbReference type="Proteomes" id="UP000238655"/>
    </source>
</evidence>
<sequence length="218" mass="23649">MKLRSVFSGLVLMMAGMAVAASAQAAIDLIPKELVIRDKAETVRIVNRGDRTEYVSISLSRMLNPGVELADEKLEPVGDMLQPALFASPFRVTLAPGQTKVVTLKPTRSVDAETVYRLDVQPMVRMLGENQQRAAGSVVVNLAFKGLVRQLPERERATAEVTCGEHGARITATGNVRYTVSDAMVDGHKQNDFNVYPGTSQSLKGVVIEVPGQRVCRG</sequence>
<dbReference type="AlphaFoldDB" id="A0A2S5E432"/>
<protein>
    <recommendedName>
        <fullName evidence="4">Pilus assembly protein</fullName>
    </recommendedName>
</protein>
<keyword evidence="1" id="KW-0732">Signal</keyword>
<feature type="chain" id="PRO_5015409968" description="Pilus assembly protein" evidence="1">
    <location>
        <begin position="26"/>
        <end position="218"/>
    </location>
</feature>
<name>A0A2S5E432_9BURK</name>
<proteinExistence type="predicted"/>
<evidence type="ECO:0008006" key="4">
    <source>
        <dbReference type="Google" id="ProtNLM"/>
    </source>
</evidence>
<dbReference type="RefSeq" id="WP_089463329.1">
    <property type="nucleotide sequence ID" value="NZ_CM009576.1"/>
</dbReference>
<comment type="caution">
    <text evidence="2">The sequence shown here is derived from an EMBL/GenBank/DDBJ whole genome shotgun (WGS) entry which is preliminary data.</text>
</comment>